<dbReference type="EMBL" id="BARW01018400">
    <property type="protein sequence ID" value="GAI98533.1"/>
    <property type="molecule type" value="Genomic_DNA"/>
</dbReference>
<evidence type="ECO:0000313" key="1">
    <source>
        <dbReference type="EMBL" id="GAI98533.1"/>
    </source>
</evidence>
<sequence length="249" mass="27463">MITDATVRLIKFPPEKIPDSWFGTVPPLAEVAPPILDLRRFTPYVLTLADIQLPPNANVIMRARYNGVRVEENTAAMLSTIPLAPVPGWVAGVLPLPGAWSLTAKEFLYYNFLGIAGAAPYYTHFGVWGIKPTVADKLVYDITLSNEEKELAERLGIANSVEKGVLPLPRDVQIAREYLILGEETHSRSVTIAAANTSYTIENIYAREGEFLILTRIAAAPGAVAQDIRFIVDRDDDHNYANVKTFPLS</sequence>
<gene>
    <name evidence="1" type="ORF">S12H4_31512</name>
</gene>
<comment type="caution">
    <text evidence="1">The sequence shown here is derived from an EMBL/GenBank/DDBJ whole genome shotgun (WGS) entry which is preliminary data.</text>
</comment>
<reference evidence="1" key="1">
    <citation type="journal article" date="2014" name="Front. Microbiol.">
        <title>High frequency of phylogenetically diverse reductive dehalogenase-homologous genes in deep subseafloor sedimentary metagenomes.</title>
        <authorList>
            <person name="Kawai M."/>
            <person name="Futagami T."/>
            <person name="Toyoda A."/>
            <person name="Takaki Y."/>
            <person name="Nishi S."/>
            <person name="Hori S."/>
            <person name="Arai W."/>
            <person name="Tsubouchi T."/>
            <person name="Morono Y."/>
            <person name="Uchiyama I."/>
            <person name="Ito T."/>
            <person name="Fujiyama A."/>
            <person name="Inagaki F."/>
            <person name="Takami H."/>
        </authorList>
    </citation>
    <scope>NUCLEOTIDE SEQUENCE</scope>
    <source>
        <strain evidence="1">Expedition CK06-06</strain>
    </source>
</reference>
<organism evidence="1">
    <name type="scientific">marine sediment metagenome</name>
    <dbReference type="NCBI Taxonomy" id="412755"/>
    <lineage>
        <taxon>unclassified sequences</taxon>
        <taxon>metagenomes</taxon>
        <taxon>ecological metagenomes</taxon>
    </lineage>
</organism>
<name>X1T031_9ZZZZ</name>
<accession>X1T031</accession>
<feature type="non-terminal residue" evidence="1">
    <location>
        <position position="249"/>
    </location>
</feature>
<dbReference type="AlphaFoldDB" id="X1T031"/>
<protein>
    <submittedName>
        <fullName evidence="1">Uncharacterized protein</fullName>
    </submittedName>
</protein>
<proteinExistence type="predicted"/>